<sequence>MTKRNNTQSANLTLGGITLGFLVSYPFYLQGSFLGGLISSGCSAGMIGGLADWFAVTALFRRPLGIRPGKVVRTEIIPQNRERIFTALADMVQHELLSQDILRRKLSAWDFSGVLIRVFQEREVQETVNLMLANLVQDIWNHREPEVLRGQIKELLKENIKDLKLSQTLAEVIEFSIEHGDIDRVLTVICQAITKFVDQPVVQNTLKNMMEAALTRYEENNSTRKMIGKFLPSPAELAHGLQEKVKMILQDGTVVQWLKESLLQFVLELKTKTSLQERLDLLVIKALDGGLETLEAKNIVSGSSGTSSESSSPVTEHLLVNLRDNWQGYLEKIEHNKDLRSKVNEEVKSILEKQIIYHHNAIGRIVREGLDPLTDDKLVELIEDKAGNDLQMIRINGSVVGGLAGMLIYLLGMVLQS</sequence>
<proteinExistence type="predicted"/>
<dbReference type="Proteomes" id="UP000183954">
    <property type="component" value="Unassembled WGS sequence"/>
</dbReference>
<dbReference type="AlphaFoldDB" id="A0A1M5RQZ3"/>
<feature type="transmembrane region" description="Helical" evidence="1">
    <location>
        <begin position="12"/>
        <end position="28"/>
    </location>
</feature>
<feature type="transmembrane region" description="Helical" evidence="1">
    <location>
        <begin position="395"/>
        <end position="415"/>
    </location>
</feature>
<feature type="transmembrane region" description="Helical" evidence="1">
    <location>
        <begin position="34"/>
        <end position="60"/>
    </location>
</feature>
<keyword evidence="3" id="KW-1185">Reference proteome</keyword>
<dbReference type="Pfam" id="PF04286">
    <property type="entry name" value="DUF445"/>
    <property type="match status" value="1"/>
</dbReference>
<evidence type="ECO:0000256" key="1">
    <source>
        <dbReference type="SAM" id="Phobius"/>
    </source>
</evidence>
<dbReference type="RefSeq" id="WP_073028192.1">
    <property type="nucleotide sequence ID" value="NZ_FQXJ01000003.1"/>
</dbReference>
<dbReference type="EMBL" id="FQXJ01000003">
    <property type="protein sequence ID" value="SHH28722.1"/>
    <property type="molecule type" value="Genomic_DNA"/>
</dbReference>
<dbReference type="PANTHER" id="PTHR38442">
    <property type="entry name" value="INNER MEMBRANE PROTEIN-RELATED"/>
    <property type="match status" value="1"/>
</dbReference>
<evidence type="ECO:0000313" key="3">
    <source>
        <dbReference type="Proteomes" id="UP000183954"/>
    </source>
</evidence>
<keyword evidence="1" id="KW-1133">Transmembrane helix</keyword>
<accession>A0A1M5RQZ3</accession>
<evidence type="ECO:0000313" key="2">
    <source>
        <dbReference type="EMBL" id="SHH28722.1"/>
    </source>
</evidence>
<dbReference type="PANTHER" id="PTHR38442:SF1">
    <property type="entry name" value="INNER MEMBRANE PROTEIN"/>
    <property type="match status" value="1"/>
</dbReference>
<keyword evidence="1" id="KW-0472">Membrane</keyword>
<reference evidence="3" key="1">
    <citation type="submission" date="2016-11" db="EMBL/GenBank/DDBJ databases">
        <authorList>
            <person name="Varghese N."/>
            <person name="Submissions S."/>
        </authorList>
    </citation>
    <scope>NUCLEOTIDE SEQUENCE [LARGE SCALE GENOMIC DNA]</scope>
    <source>
        <strain evidence="3">DSM 15449</strain>
    </source>
</reference>
<dbReference type="STRING" id="1121420.SAMN02746098_00633"/>
<dbReference type="GO" id="GO:0005886">
    <property type="term" value="C:plasma membrane"/>
    <property type="evidence" value="ECO:0007669"/>
    <property type="project" value="TreeGrafter"/>
</dbReference>
<dbReference type="InterPro" id="IPR007383">
    <property type="entry name" value="DUF445"/>
</dbReference>
<gene>
    <name evidence="2" type="ORF">SAMN02746098_00633</name>
</gene>
<organism evidence="2 3">
    <name type="scientific">Desulfosporosinus lacus DSM 15449</name>
    <dbReference type="NCBI Taxonomy" id="1121420"/>
    <lineage>
        <taxon>Bacteria</taxon>
        <taxon>Bacillati</taxon>
        <taxon>Bacillota</taxon>
        <taxon>Clostridia</taxon>
        <taxon>Eubacteriales</taxon>
        <taxon>Desulfitobacteriaceae</taxon>
        <taxon>Desulfosporosinus</taxon>
    </lineage>
</organism>
<name>A0A1M5RQZ3_9FIRM</name>
<protein>
    <submittedName>
        <fullName evidence="2">Uncharacterized membrane-anchored protein YjiN, DUF445 family</fullName>
    </submittedName>
</protein>
<keyword evidence="1" id="KW-0812">Transmembrane</keyword>
<dbReference type="OrthoDB" id="9769590at2"/>